<reference evidence="2" key="1">
    <citation type="submission" date="2017-04" db="EMBL/GenBank/DDBJ databases">
        <authorList>
            <person name="Varghese N."/>
            <person name="Submissions S."/>
        </authorList>
    </citation>
    <scope>NUCLEOTIDE SEQUENCE [LARGE SCALE GENOMIC DNA]</scope>
    <source>
        <strain evidence="2">DSM 4125</strain>
    </source>
</reference>
<dbReference type="Proteomes" id="UP000193804">
    <property type="component" value="Unassembled WGS sequence"/>
</dbReference>
<accession>A0A1X7L6C6</accession>
<dbReference type="RefSeq" id="WP_085518652.1">
    <property type="nucleotide sequence ID" value="NZ_FXAW01000008.1"/>
</dbReference>
<dbReference type="EMBL" id="FXAW01000008">
    <property type="protein sequence ID" value="SMG48802.1"/>
    <property type="molecule type" value="Genomic_DNA"/>
</dbReference>
<evidence type="ECO:0000313" key="2">
    <source>
        <dbReference type="Proteomes" id="UP000193804"/>
    </source>
</evidence>
<sequence>MTNTITKIFTIATIFILSGCAVSYKPIHPVSLNYDSHQSEDGVELSYKYDVLRQNGNKKYAKKEDKRGVKLIALKITNNSQSAVNLGKNLTLYSGNNQIRPMEPMIIKESIKQIVPGYLPYLLLTFVNLTTTKEQNGIIEQNVIPIGLVLGPGITVGNMLIAGDANTKLLDELRLYNLIGKDIKPGETVYGIIGVRDIGYSPITVEVTK</sequence>
<dbReference type="OrthoDB" id="798271at2"/>
<protein>
    <submittedName>
        <fullName evidence="1">Uncharacterized protein</fullName>
    </submittedName>
</protein>
<keyword evidence="2" id="KW-1185">Reference proteome</keyword>
<evidence type="ECO:0000313" key="1">
    <source>
        <dbReference type="EMBL" id="SMG48802.1"/>
    </source>
</evidence>
<dbReference type="PROSITE" id="PS51257">
    <property type="entry name" value="PROKAR_LIPOPROTEIN"/>
    <property type="match status" value="1"/>
</dbReference>
<proteinExistence type="predicted"/>
<dbReference type="AlphaFoldDB" id="A0A1X7L6C6"/>
<gene>
    <name evidence="1" type="ORF">SAMN05661096_03523</name>
</gene>
<name>A0A1X7L6C6_9BACT</name>
<organism evidence="1 2">
    <name type="scientific">Marivirga sericea</name>
    <dbReference type="NCBI Taxonomy" id="1028"/>
    <lineage>
        <taxon>Bacteria</taxon>
        <taxon>Pseudomonadati</taxon>
        <taxon>Bacteroidota</taxon>
        <taxon>Cytophagia</taxon>
        <taxon>Cytophagales</taxon>
        <taxon>Marivirgaceae</taxon>
        <taxon>Marivirga</taxon>
    </lineage>
</organism>